<dbReference type="AlphaFoldDB" id="A0AA40CAN2"/>
<feature type="compositionally biased region" description="Basic residues" evidence="1">
    <location>
        <begin position="115"/>
        <end position="126"/>
    </location>
</feature>
<dbReference type="Proteomes" id="UP001175000">
    <property type="component" value="Unassembled WGS sequence"/>
</dbReference>
<sequence>MSFANPLLPFGAPGLYGAVEAAPAFANPFSAPFGAASFFQEPSPESRDALRGHHVPLHQTGLTPVKSCLKRPRHPTRALAGVDDRRVSLEVDPYFGVVTGRCAVTGTVVFPHGRRDKSEWHRRRSTKERPDWTSDLDEPMTGVSDDQDLAAAESLAEEDELDRRLFEAAQNWGRNKAECPVSRKHDRWFHPAVLESKAQRHVWNS</sequence>
<keyword evidence="3" id="KW-1185">Reference proteome</keyword>
<feature type="region of interest" description="Disordered" evidence="1">
    <location>
        <begin position="115"/>
        <end position="143"/>
    </location>
</feature>
<organism evidence="2 3">
    <name type="scientific">Immersiella caudata</name>
    <dbReference type="NCBI Taxonomy" id="314043"/>
    <lineage>
        <taxon>Eukaryota</taxon>
        <taxon>Fungi</taxon>
        <taxon>Dikarya</taxon>
        <taxon>Ascomycota</taxon>
        <taxon>Pezizomycotina</taxon>
        <taxon>Sordariomycetes</taxon>
        <taxon>Sordariomycetidae</taxon>
        <taxon>Sordariales</taxon>
        <taxon>Lasiosphaeriaceae</taxon>
        <taxon>Immersiella</taxon>
    </lineage>
</organism>
<reference evidence="2" key="1">
    <citation type="submission" date="2023-06" db="EMBL/GenBank/DDBJ databases">
        <title>Genome-scale phylogeny and comparative genomics of the fungal order Sordariales.</title>
        <authorList>
            <consortium name="Lawrence Berkeley National Laboratory"/>
            <person name="Hensen N."/>
            <person name="Bonometti L."/>
            <person name="Westerberg I."/>
            <person name="Brannstrom I.O."/>
            <person name="Guillou S."/>
            <person name="Cros-Aarteil S."/>
            <person name="Calhoun S."/>
            <person name="Haridas S."/>
            <person name="Kuo A."/>
            <person name="Mondo S."/>
            <person name="Pangilinan J."/>
            <person name="Riley R."/>
            <person name="Labutti K."/>
            <person name="Andreopoulos B."/>
            <person name="Lipzen A."/>
            <person name="Chen C."/>
            <person name="Yanf M."/>
            <person name="Daum C."/>
            <person name="Ng V."/>
            <person name="Clum A."/>
            <person name="Steindorff A."/>
            <person name="Ohm R."/>
            <person name="Martin F."/>
            <person name="Silar P."/>
            <person name="Natvig D."/>
            <person name="Lalanne C."/>
            <person name="Gautier V."/>
            <person name="Ament-Velasquez S.L."/>
            <person name="Kruys A."/>
            <person name="Hutchinson M.I."/>
            <person name="Powell A.J."/>
            <person name="Barry K."/>
            <person name="Miller A.N."/>
            <person name="Grigoriev I.V."/>
            <person name="Debuchy R."/>
            <person name="Gladieux P."/>
            <person name="Thoren M.H."/>
            <person name="Johannesson H."/>
        </authorList>
    </citation>
    <scope>NUCLEOTIDE SEQUENCE</scope>
    <source>
        <strain evidence="2">CBS 606.72</strain>
    </source>
</reference>
<evidence type="ECO:0000256" key="1">
    <source>
        <dbReference type="SAM" id="MobiDB-lite"/>
    </source>
</evidence>
<gene>
    <name evidence="2" type="ORF">B0T14DRAFT_489894</name>
</gene>
<evidence type="ECO:0000313" key="2">
    <source>
        <dbReference type="EMBL" id="KAK0631312.1"/>
    </source>
</evidence>
<name>A0AA40CAN2_9PEZI</name>
<protein>
    <submittedName>
        <fullName evidence="2">Uncharacterized protein</fullName>
    </submittedName>
</protein>
<accession>A0AA40CAN2</accession>
<dbReference type="EMBL" id="JAULSU010000001">
    <property type="protein sequence ID" value="KAK0631312.1"/>
    <property type="molecule type" value="Genomic_DNA"/>
</dbReference>
<evidence type="ECO:0000313" key="3">
    <source>
        <dbReference type="Proteomes" id="UP001175000"/>
    </source>
</evidence>
<proteinExistence type="predicted"/>
<comment type="caution">
    <text evidence="2">The sequence shown here is derived from an EMBL/GenBank/DDBJ whole genome shotgun (WGS) entry which is preliminary data.</text>
</comment>